<gene>
    <name evidence="2" type="ORF">AK812_SmicGene52</name>
</gene>
<dbReference type="EMBL" id="LSRX01000001">
    <property type="protein sequence ID" value="OLQ15699.1"/>
    <property type="molecule type" value="Genomic_DNA"/>
</dbReference>
<feature type="region of interest" description="Disordered" evidence="1">
    <location>
        <begin position="1"/>
        <end position="34"/>
    </location>
</feature>
<name>A0A1Q9F7U2_SYMMI</name>
<keyword evidence="3" id="KW-1185">Reference proteome</keyword>
<organism evidence="2 3">
    <name type="scientific">Symbiodinium microadriaticum</name>
    <name type="common">Dinoflagellate</name>
    <name type="synonym">Zooxanthella microadriatica</name>
    <dbReference type="NCBI Taxonomy" id="2951"/>
    <lineage>
        <taxon>Eukaryota</taxon>
        <taxon>Sar</taxon>
        <taxon>Alveolata</taxon>
        <taxon>Dinophyceae</taxon>
        <taxon>Suessiales</taxon>
        <taxon>Symbiodiniaceae</taxon>
        <taxon>Symbiodinium</taxon>
    </lineage>
</organism>
<sequence length="124" mass="12819">MGLMGQGTPHRGSVTPRPSAAASPSAPSPSVTAVSGAGSVLGARAFAPDPPVLSRMLRGYAHIRQSLTMLDVPVVAAADSALDELLAEAPPLSLTLNIRVYSPKPSKAPQYSLVLSREWGNGYL</sequence>
<dbReference type="OrthoDB" id="10359402at2759"/>
<evidence type="ECO:0000256" key="1">
    <source>
        <dbReference type="SAM" id="MobiDB-lite"/>
    </source>
</evidence>
<dbReference type="AlphaFoldDB" id="A0A1Q9F7U2"/>
<protein>
    <submittedName>
        <fullName evidence="2">Uncharacterized protein</fullName>
    </submittedName>
</protein>
<reference evidence="2 3" key="1">
    <citation type="submission" date="2016-02" db="EMBL/GenBank/DDBJ databases">
        <title>Genome analysis of coral dinoflagellate symbionts highlights evolutionary adaptations to a symbiotic lifestyle.</title>
        <authorList>
            <person name="Aranda M."/>
            <person name="Li Y."/>
            <person name="Liew Y.J."/>
            <person name="Baumgarten S."/>
            <person name="Simakov O."/>
            <person name="Wilson M."/>
            <person name="Piel J."/>
            <person name="Ashoor H."/>
            <person name="Bougouffa S."/>
            <person name="Bajic V.B."/>
            <person name="Ryu T."/>
            <person name="Ravasi T."/>
            <person name="Bayer T."/>
            <person name="Micklem G."/>
            <person name="Kim H."/>
            <person name="Bhak J."/>
            <person name="Lajeunesse T.C."/>
            <person name="Voolstra C.R."/>
        </authorList>
    </citation>
    <scope>NUCLEOTIDE SEQUENCE [LARGE SCALE GENOMIC DNA]</scope>
    <source>
        <strain evidence="2 3">CCMP2467</strain>
    </source>
</reference>
<evidence type="ECO:0000313" key="3">
    <source>
        <dbReference type="Proteomes" id="UP000186817"/>
    </source>
</evidence>
<accession>A0A1Q9F7U2</accession>
<feature type="compositionally biased region" description="Low complexity" evidence="1">
    <location>
        <begin position="13"/>
        <end position="34"/>
    </location>
</feature>
<dbReference type="Proteomes" id="UP000186817">
    <property type="component" value="Unassembled WGS sequence"/>
</dbReference>
<comment type="caution">
    <text evidence="2">The sequence shown here is derived from an EMBL/GenBank/DDBJ whole genome shotgun (WGS) entry which is preliminary data.</text>
</comment>
<evidence type="ECO:0000313" key="2">
    <source>
        <dbReference type="EMBL" id="OLQ15699.1"/>
    </source>
</evidence>
<proteinExistence type="predicted"/>